<organism evidence="1 2">
    <name type="scientific">Auriscalpium vulgare</name>
    <dbReference type="NCBI Taxonomy" id="40419"/>
    <lineage>
        <taxon>Eukaryota</taxon>
        <taxon>Fungi</taxon>
        <taxon>Dikarya</taxon>
        <taxon>Basidiomycota</taxon>
        <taxon>Agaricomycotina</taxon>
        <taxon>Agaricomycetes</taxon>
        <taxon>Russulales</taxon>
        <taxon>Auriscalpiaceae</taxon>
        <taxon>Auriscalpium</taxon>
    </lineage>
</organism>
<evidence type="ECO:0000313" key="2">
    <source>
        <dbReference type="Proteomes" id="UP000814033"/>
    </source>
</evidence>
<accession>A0ACB8RIK1</accession>
<dbReference type="EMBL" id="MU276006">
    <property type="protein sequence ID" value="KAI0043737.1"/>
    <property type="molecule type" value="Genomic_DNA"/>
</dbReference>
<keyword evidence="2" id="KW-1185">Reference proteome</keyword>
<gene>
    <name evidence="1" type="ORF">FA95DRAFT_1609133</name>
</gene>
<protein>
    <submittedName>
        <fullName evidence="1">Uncharacterized protein</fullName>
    </submittedName>
</protein>
<proteinExistence type="predicted"/>
<evidence type="ECO:0000313" key="1">
    <source>
        <dbReference type="EMBL" id="KAI0043737.1"/>
    </source>
</evidence>
<name>A0ACB8RIK1_9AGAM</name>
<reference evidence="1" key="2">
    <citation type="journal article" date="2022" name="New Phytol.">
        <title>Evolutionary transition to the ectomycorrhizal habit in the genomes of a hyperdiverse lineage of mushroom-forming fungi.</title>
        <authorList>
            <person name="Looney B."/>
            <person name="Miyauchi S."/>
            <person name="Morin E."/>
            <person name="Drula E."/>
            <person name="Courty P.E."/>
            <person name="Kohler A."/>
            <person name="Kuo A."/>
            <person name="LaButti K."/>
            <person name="Pangilinan J."/>
            <person name="Lipzen A."/>
            <person name="Riley R."/>
            <person name="Andreopoulos W."/>
            <person name="He G."/>
            <person name="Johnson J."/>
            <person name="Nolan M."/>
            <person name="Tritt A."/>
            <person name="Barry K.W."/>
            <person name="Grigoriev I.V."/>
            <person name="Nagy L.G."/>
            <person name="Hibbett D."/>
            <person name="Henrissat B."/>
            <person name="Matheny P.B."/>
            <person name="Labbe J."/>
            <person name="Martin F.M."/>
        </authorList>
    </citation>
    <scope>NUCLEOTIDE SEQUENCE</scope>
    <source>
        <strain evidence="1">FP105234-sp</strain>
    </source>
</reference>
<reference evidence="1" key="1">
    <citation type="submission" date="2021-02" db="EMBL/GenBank/DDBJ databases">
        <authorList>
            <consortium name="DOE Joint Genome Institute"/>
            <person name="Ahrendt S."/>
            <person name="Looney B.P."/>
            <person name="Miyauchi S."/>
            <person name="Morin E."/>
            <person name="Drula E."/>
            <person name="Courty P.E."/>
            <person name="Chicoki N."/>
            <person name="Fauchery L."/>
            <person name="Kohler A."/>
            <person name="Kuo A."/>
            <person name="Labutti K."/>
            <person name="Pangilinan J."/>
            <person name="Lipzen A."/>
            <person name="Riley R."/>
            <person name="Andreopoulos W."/>
            <person name="He G."/>
            <person name="Johnson J."/>
            <person name="Barry K.W."/>
            <person name="Grigoriev I.V."/>
            <person name="Nagy L."/>
            <person name="Hibbett D."/>
            <person name="Henrissat B."/>
            <person name="Matheny P.B."/>
            <person name="Labbe J."/>
            <person name="Martin F."/>
        </authorList>
    </citation>
    <scope>NUCLEOTIDE SEQUENCE</scope>
    <source>
        <strain evidence="1">FP105234-sp</strain>
    </source>
</reference>
<comment type="caution">
    <text evidence="1">The sequence shown here is derived from an EMBL/GenBank/DDBJ whole genome shotgun (WGS) entry which is preliminary data.</text>
</comment>
<sequence length="152" mass="16763">MSLLRRICAAFAPSTELSALSPRRKPSALYVREVVYRDSTADENGKQVDPADRDHRLSPDAGYDPSIEEPLVRAFSLAVQLPNLTSLRLVFDPKGPNDTLDEVNPYDPEGETGASMRLQCALLRSLGSFESLRASTPGLRALTLNNLSYRSR</sequence>
<dbReference type="Proteomes" id="UP000814033">
    <property type="component" value="Unassembled WGS sequence"/>
</dbReference>